<name>A0ACA9SVB0_9GLOM</name>
<dbReference type="Proteomes" id="UP000789920">
    <property type="component" value="Unassembled WGS sequence"/>
</dbReference>
<evidence type="ECO:0000313" key="1">
    <source>
        <dbReference type="EMBL" id="CAG8848253.1"/>
    </source>
</evidence>
<organism evidence="1 2">
    <name type="scientific">Racocetra persica</name>
    <dbReference type="NCBI Taxonomy" id="160502"/>
    <lineage>
        <taxon>Eukaryota</taxon>
        <taxon>Fungi</taxon>
        <taxon>Fungi incertae sedis</taxon>
        <taxon>Mucoromycota</taxon>
        <taxon>Glomeromycotina</taxon>
        <taxon>Glomeromycetes</taxon>
        <taxon>Diversisporales</taxon>
        <taxon>Gigasporaceae</taxon>
        <taxon>Racocetra</taxon>
    </lineage>
</organism>
<protein>
    <submittedName>
        <fullName evidence="1">3747_t:CDS:1</fullName>
    </submittedName>
</protein>
<proteinExistence type="predicted"/>
<reference evidence="1" key="1">
    <citation type="submission" date="2021-06" db="EMBL/GenBank/DDBJ databases">
        <authorList>
            <person name="Kallberg Y."/>
            <person name="Tangrot J."/>
            <person name="Rosling A."/>
        </authorList>
    </citation>
    <scope>NUCLEOTIDE SEQUENCE</scope>
    <source>
        <strain evidence="1">MA461A</strain>
    </source>
</reference>
<feature type="non-terminal residue" evidence="1">
    <location>
        <position position="63"/>
    </location>
</feature>
<sequence length="63" mass="7298">PHDDIQVCLSIEELMSDEDKEVQRDLFLQGFAEVQRKKHNDINSFYQVAGIHGLPEPAYCRHS</sequence>
<feature type="non-terminal residue" evidence="1">
    <location>
        <position position="1"/>
    </location>
</feature>
<keyword evidence="2" id="KW-1185">Reference proteome</keyword>
<evidence type="ECO:0000313" key="2">
    <source>
        <dbReference type="Proteomes" id="UP000789920"/>
    </source>
</evidence>
<gene>
    <name evidence="1" type="ORF">RPERSI_LOCUS35025</name>
</gene>
<accession>A0ACA9SVB0</accession>
<dbReference type="EMBL" id="CAJVQC010159899">
    <property type="protein sequence ID" value="CAG8848253.1"/>
    <property type="molecule type" value="Genomic_DNA"/>
</dbReference>
<comment type="caution">
    <text evidence="1">The sequence shown here is derived from an EMBL/GenBank/DDBJ whole genome shotgun (WGS) entry which is preliminary data.</text>
</comment>